<feature type="compositionally biased region" description="Low complexity" evidence="1">
    <location>
        <begin position="165"/>
        <end position="176"/>
    </location>
</feature>
<name>A0A6I9PD58_9TELE</name>
<evidence type="ECO:0000313" key="3">
    <source>
        <dbReference type="RefSeq" id="XP_010783921.1"/>
    </source>
</evidence>
<feature type="non-terminal residue" evidence="3">
    <location>
        <position position="200"/>
    </location>
</feature>
<gene>
    <name evidence="3" type="primary">LOC104957943</name>
</gene>
<protein>
    <submittedName>
        <fullName evidence="3">Inactive ubiquitin carboxyl-terminal hydrolase 54-like</fullName>
    </submittedName>
</protein>
<sequence length="200" mass="21282">MSNIIHNRPLSSSSSSSLPAAITSSSSNNRPPAPCSSSSNPLESDGSGGSGRWRPRREALNIDSIFSRERRRQAGYSPLGAPLPDSGAPREDEEEEEEGRKARTLPHSSSSFHRGGAQGLPPPPPPPPRLIQRMESGYESSERNSSSPVSLDLHLGDRECAVKKPPSSSSSSSGPSWKNIRSKSSGALLQEHTSSCRGSL</sequence>
<organism evidence="2 3">
    <name type="scientific">Notothenia coriiceps</name>
    <name type="common">black rockcod</name>
    <dbReference type="NCBI Taxonomy" id="8208"/>
    <lineage>
        <taxon>Eukaryota</taxon>
        <taxon>Metazoa</taxon>
        <taxon>Chordata</taxon>
        <taxon>Craniata</taxon>
        <taxon>Vertebrata</taxon>
        <taxon>Euteleostomi</taxon>
        <taxon>Actinopterygii</taxon>
        <taxon>Neopterygii</taxon>
        <taxon>Teleostei</taxon>
        <taxon>Neoteleostei</taxon>
        <taxon>Acanthomorphata</taxon>
        <taxon>Eupercaria</taxon>
        <taxon>Perciformes</taxon>
        <taxon>Notothenioidei</taxon>
        <taxon>Nototheniidae</taxon>
        <taxon>Notothenia</taxon>
    </lineage>
</organism>
<dbReference type="OrthoDB" id="205782at2759"/>
<evidence type="ECO:0000313" key="2">
    <source>
        <dbReference type="Proteomes" id="UP000504611"/>
    </source>
</evidence>
<feature type="compositionally biased region" description="Low complexity" evidence="1">
    <location>
        <begin position="135"/>
        <end position="150"/>
    </location>
</feature>
<proteinExistence type="predicted"/>
<feature type="region of interest" description="Disordered" evidence="1">
    <location>
        <begin position="1"/>
        <end position="200"/>
    </location>
</feature>
<dbReference type="AlphaFoldDB" id="A0A6I9PD58"/>
<feature type="compositionally biased region" description="Polar residues" evidence="1">
    <location>
        <begin position="182"/>
        <end position="200"/>
    </location>
</feature>
<dbReference type="KEGG" id="ncc:104957943"/>
<dbReference type="Proteomes" id="UP000504611">
    <property type="component" value="Unplaced"/>
</dbReference>
<evidence type="ECO:0000256" key="1">
    <source>
        <dbReference type="SAM" id="MobiDB-lite"/>
    </source>
</evidence>
<dbReference type="RefSeq" id="XP_010783921.1">
    <property type="nucleotide sequence ID" value="XM_010785619.1"/>
</dbReference>
<reference evidence="3" key="1">
    <citation type="submission" date="2025-08" db="UniProtKB">
        <authorList>
            <consortium name="RefSeq"/>
        </authorList>
    </citation>
    <scope>IDENTIFICATION</scope>
    <source>
        <tissue evidence="3">Muscle</tissue>
    </source>
</reference>
<feature type="compositionally biased region" description="Pro residues" evidence="1">
    <location>
        <begin position="120"/>
        <end position="129"/>
    </location>
</feature>
<keyword evidence="2" id="KW-1185">Reference proteome</keyword>
<feature type="compositionally biased region" description="Low complexity" evidence="1">
    <location>
        <begin position="9"/>
        <end position="27"/>
    </location>
</feature>
<accession>A0A6I9PD58</accession>
<dbReference type="GeneID" id="104957943"/>